<dbReference type="STRING" id="319652.IV80_GL001337"/>
<evidence type="ECO:0000313" key="4">
    <source>
        <dbReference type="Proteomes" id="UP000051568"/>
    </source>
</evidence>
<evidence type="ECO:0000256" key="2">
    <source>
        <dbReference type="RuleBase" id="RU363015"/>
    </source>
</evidence>
<dbReference type="NCBIfam" id="TIGR00730">
    <property type="entry name" value="Rossman fold protein, TIGR00730 family"/>
    <property type="match status" value="1"/>
</dbReference>
<dbReference type="SUPFAM" id="SSF102405">
    <property type="entry name" value="MCP/YpsA-like"/>
    <property type="match status" value="1"/>
</dbReference>
<name>A0A0R2IY17_9LACO</name>
<dbReference type="PATRIC" id="fig|319652.3.peg.1352"/>
<dbReference type="RefSeq" id="WP_057750546.1">
    <property type="nucleotide sequence ID" value="NZ_BJVH01000002.1"/>
</dbReference>
<dbReference type="AlphaFoldDB" id="A0A0R2IY17"/>
<dbReference type="EMBL" id="JQBR01000004">
    <property type="protein sequence ID" value="KRN66746.1"/>
    <property type="molecule type" value="Genomic_DNA"/>
</dbReference>
<reference evidence="3 4" key="1">
    <citation type="journal article" date="2015" name="Genome Announc.">
        <title>Expanding the biotechnology potential of lactobacilli through comparative genomics of 213 strains and associated genera.</title>
        <authorList>
            <person name="Sun Z."/>
            <person name="Harris H.M."/>
            <person name="McCann A."/>
            <person name="Guo C."/>
            <person name="Argimon S."/>
            <person name="Zhang W."/>
            <person name="Yang X."/>
            <person name="Jeffery I.B."/>
            <person name="Cooney J.C."/>
            <person name="Kagawa T.F."/>
            <person name="Liu W."/>
            <person name="Song Y."/>
            <person name="Salvetti E."/>
            <person name="Wrobel A."/>
            <person name="Rasinkangas P."/>
            <person name="Parkhill J."/>
            <person name="Rea M.C."/>
            <person name="O'Sullivan O."/>
            <person name="Ritari J."/>
            <person name="Douillard F.P."/>
            <person name="Paul Ross R."/>
            <person name="Yang R."/>
            <person name="Briner A.E."/>
            <person name="Felis G.E."/>
            <person name="de Vos W.M."/>
            <person name="Barrangou R."/>
            <person name="Klaenhammer T.R."/>
            <person name="Caufield P.W."/>
            <person name="Cui Y."/>
            <person name="Zhang H."/>
            <person name="O'Toole P.W."/>
        </authorList>
    </citation>
    <scope>NUCLEOTIDE SEQUENCE [LARGE SCALE GENOMIC DNA]</scope>
    <source>
        <strain evidence="3 4">DSM 17757</strain>
    </source>
</reference>
<dbReference type="GO" id="GO:0016799">
    <property type="term" value="F:hydrolase activity, hydrolyzing N-glycosyl compounds"/>
    <property type="evidence" value="ECO:0007669"/>
    <property type="project" value="TreeGrafter"/>
</dbReference>
<evidence type="ECO:0000313" key="3">
    <source>
        <dbReference type="EMBL" id="KRN66746.1"/>
    </source>
</evidence>
<evidence type="ECO:0000256" key="1">
    <source>
        <dbReference type="ARBA" id="ARBA00006763"/>
    </source>
</evidence>
<dbReference type="OrthoDB" id="9801098at2"/>
<dbReference type="InterPro" id="IPR005269">
    <property type="entry name" value="LOG"/>
</dbReference>
<dbReference type="InterPro" id="IPR031100">
    <property type="entry name" value="LOG_fam"/>
</dbReference>
<comment type="similarity">
    <text evidence="1 2">Belongs to the LOG family.</text>
</comment>
<dbReference type="Gene3D" id="3.40.50.450">
    <property type="match status" value="1"/>
</dbReference>
<sequence>MKSIRSICVFCGSNTGYDDNFKKITIELADYLAVHHYRLVYGGGRLGLMGVLGNEMLDKGGDVLGVIPKVLVNEKLARIPNDKIITTADISERKQYMLDASDAFIALPGGFGTFEEFFTMLSWSQINLHQNPLALLNVDGFYAPLIQLLNQAAEAGFAPKENLDLFVTAKHIPELFEKMGSFRHTQPTKWTN</sequence>
<organism evidence="3 4">
    <name type="scientific">Pediococcus cellicola</name>
    <dbReference type="NCBI Taxonomy" id="319652"/>
    <lineage>
        <taxon>Bacteria</taxon>
        <taxon>Bacillati</taxon>
        <taxon>Bacillota</taxon>
        <taxon>Bacilli</taxon>
        <taxon>Lactobacillales</taxon>
        <taxon>Lactobacillaceae</taxon>
        <taxon>Pediococcus</taxon>
    </lineage>
</organism>
<keyword evidence="2" id="KW-0378">Hydrolase</keyword>
<dbReference type="GO" id="GO:0005829">
    <property type="term" value="C:cytosol"/>
    <property type="evidence" value="ECO:0007669"/>
    <property type="project" value="TreeGrafter"/>
</dbReference>
<dbReference type="PANTHER" id="PTHR31223:SF70">
    <property type="entry name" value="LOG FAMILY PROTEIN YJL055W"/>
    <property type="match status" value="1"/>
</dbReference>
<gene>
    <name evidence="3" type="ORF">IV80_GL001337</name>
</gene>
<dbReference type="PANTHER" id="PTHR31223">
    <property type="entry name" value="LOG FAMILY PROTEIN YJL055W"/>
    <property type="match status" value="1"/>
</dbReference>
<keyword evidence="4" id="KW-1185">Reference proteome</keyword>
<dbReference type="Proteomes" id="UP000051568">
    <property type="component" value="Unassembled WGS sequence"/>
</dbReference>
<keyword evidence="2" id="KW-0203">Cytokinin biosynthesis</keyword>
<protein>
    <recommendedName>
        <fullName evidence="2">Cytokinin riboside 5'-monophosphate phosphoribohydrolase</fullName>
        <ecNumber evidence="2">3.2.2.n1</ecNumber>
    </recommendedName>
</protein>
<dbReference type="GO" id="GO:0009691">
    <property type="term" value="P:cytokinin biosynthetic process"/>
    <property type="evidence" value="ECO:0007669"/>
    <property type="project" value="UniProtKB-UniRule"/>
</dbReference>
<accession>A0A0R2IY17</accession>
<dbReference type="Pfam" id="PF03641">
    <property type="entry name" value="Lysine_decarbox"/>
    <property type="match status" value="1"/>
</dbReference>
<dbReference type="EC" id="3.2.2.n1" evidence="2"/>
<proteinExistence type="inferred from homology"/>
<comment type="caution">
    <text evidence="3">The sequence shown here is derived from an EMBL/GenBank/DDBJ whole genome shotgun (WGS) entry which is preliminary data.</text>
</comment>